<proteinExistence type="predicted"/>
<dbReference type="InterPro" id="IPR033390">
    <property type="entry name" value="Rv2179c-like"/>
</dbReference>
<dbReference type="EMBL" id="LR797302">
    <property type="protein sequence ID" value="CAB4200114.1"/>
    <property type="molecule type" value="Genomic_DNA"/>
</dbReference>
<sequence length="174" mass="19438">MEHVMIDLETLGRRAGCSILSIGAVAFDPKTKQLGAEFYVVVNRLSCLKLGLHEDPETVKWWEGQNAEAKKILTEVDGGGEHLRDALNKLTEYLSQFGLKKVKVWGNGSDFDNAILANCYASVGSNQPWEFWNNRCYRTLKSLQPQVKLARQGTYHNALDDAKSQATHALQLMG</sequence>
<name>A0A6J5S162_9CAUD</name>
<keyword evidence="3" id="KW-0540">Nuclease</keyword>
<dbReference type="GO" id="GO:0004527">
    <property type="term" value="F:exonuclease activity"/>
    <property type="evidence" value="ECO:0007669"/>
    <property type="project" value="UniProtKB-KW"/>
</dbReference>
<protein>
    <submittedName>
        <fullName evidence="3">Exonuclease</fullName>
    </submittedName>
</protein>
<dbReference type="InterPro" id="IPR012337">
    <property type="entry name" value="RNaseH-like_sf"/>
</dbReference>
<keyword evidence="3" id="KW-0269">Exonuclease</keyword>
<feature type="domain" description="3'-5' exoribonuclease Rv2179c-like" evidence="1">
    <location>
        <begin position="2"/>
        <end position="170"/>
    </location>
</feature>
<gene>
    <name evidence="3" type="ORF">UFOVP1358_34</name>
    <name evidence="2" type="ORF">UFOVP931_28</name>
</gene>
<dbReference type="Pfam" id="PF16473">
    <property type="entry name" value="Rv2179c-like"/>
    <property type="match status" value="1"/>
</dbReference>
<dbReference type="InterPro" id="IPR036397">
    <property type="entry name" value="RNaseH_sf"/>
</dbReference>
<dbReference type="SUPFAM" id="SSF53098">
    <property type="entry name" value="Ribonuclease H-like"/>
    <property type="match status" value="1"/>
</dbReference>
<dbReference type="GO" id="GO:0003676">
    <property type="term" value="F:nucleic acid binding"/>
    <property type="evidence" value="ECO:0007669"/>
    <property type="project" value="InterPro"/>
</dbReference>
<evidence type="ECO:0000313" key="3">
    <source>
        <dbReference type="EMBL" id="CAB4200114.1"/>
    </source>
</evidence>
<keyword evidence="3" id="KW-0378">Hydrolase</keyword>
<evidence type="ECO:0000313" key="2">
    <source>
        <dbReference type="EMBL" id="CAB4171894.1"/>
    </source>
</evidence>
<dbReference type="Gene3D" id="3.30.420.10">
    <property type="entry name" value="Ribonuclease H-like superfamily/Ribonuclease H"/>
    <property type="match status" value="1"/>
</dbReference>
<accession>A0A6J5S162</accession>
<organism evidence="3">
    <name type="scientific">uncultured Caudovirales phage</name>
    <dbReference type="NCBI Taxonomy" id="2100421"/>
    <lineage>
        <taxon>Viruses</taxon>
        <taxon>Duplodnaviria</taxon>
        <taxon>Heunggongvirae</taxon>
        <taxon>Uroviricota</taxon>
        <taxon>Caudoviricetes</taxon>
        <taxon>Peduoviridae</taxon>
        <taxon>Maltschvirus</taxon>
        <taxon>Maltschvirus maltsch</taxon>
    </lineage>
</organism>
<dbReference type="EMBL" id="LR796870">
    <property type="protein sequence ID" value="CAB4171894.1"/>
    <property type="molecule type" value="Genomic_DNA"/>
</dbReference>
<evidence type="ECO:0000259" key="1">
    <source>
        <dbReference type="Pfam" id="PF16473"/>
    </source>
</evidence>
<reference evidence="3" key="1">
    <citation type="submission" date="2020-05" db="EMBL/GenBank/DDBJ databases">
        <authorList>
            <person name="Chiriac C."/>
            <person name="Salcher M."/>
            <person name="Ghai R."/>
            <person name="Kavagutti S V."/>
        </authorList>
    </citation>
    <scope>NUCLEOTIDE SEQUENCE</scope>
</reference>